<reference evidence="2" key="1">
    <citation type="journal article" date="2023" name="Nat. Microbiol.">
        <title>Babesia duncani multi-omics identifies virulence factors and drug targets.</title>
        <authorList>
            <person name="Singh P."/>
            <person name="Lonardi S."/>
            <person name="Liang Q."/>
            <person name="Vydyam P."/>
            <person name="Khabirova E."/>
            <person name="Fang T."/>
            <person name="Gihaz S."/>
            <person name="Thekkiniath J."/>
            <person name="Munshi M."/>
            <person name="Abel S."/>
            <person name="Ciampossin L."/>
            <person name="Batugedara G."/>
            <person name="Gupta M."/>
            <person name="Lu X.M."/>
            <person name="Lenz T."/>
            <person name="Chakravarty S."/>
            <person name="Cornillot E."/>
            <person name="Hu Y."/>
            <person name="Ma W."/>
            <person name="Gonzalez L.M."/>
            <person name="Sanchez S."/>
            <person name="Estrada K."/>
            <person name="Sanchez-Flores A."/>
            <person name="Montero E."/>
            <person name="Harb O.S."/>
            <person name="Le Roch K.G."/>
            <person name="Mamoun C.B."/>
        </authorList>
    </citation>
    <scope>NUCLEOTIDE SEQUENCE</scope>
    <source>
        <strain evidence="2">WA1</strain>
    </source>
</reference>
<dbReference type="Proteomes" id="UP001214638">
    <property type="component" value="Unassembled WGS sequence"/>
</dbReference>
<dbReference type="AlphaFoldDB" id="A0AAD9UP30"/>
<feature type="domain" description="J" evidence="1">
    <location>
        <begin position="12"/>
        <end position="86"/>
    </location>
</feature>
<dbReference type="EMBL" id="JALLKP010000002">
    <property type="protein sequence ID" value="KAK2196315.1"/>
    <property type="molecule type" value="Genomic_DNA"/>
</dbReference>
<dbReference type="Gene3D" id="1.10.287.110">
    <property type="entry name" value="DnaJ domain"/>
    <property type="match status" value="1"/>
</dbReference>
<protein>
    <submittedName>
        <fullName evidence="2">Bifunctional DnaJ domain/Chaperone J-domain superfamily</fullName>
    </submittedName>
</protein>
<organism evidence="2 3">
    <name type="scientific">Babesia duncani</name>
    <dbReference type="NCBI Taxonomy" id="323732"/>
    <lineage>
        <taxon>Eukaryota</taxon>
        <taxon>Sar</taxon>
        <taxon>Alveolata</taxon>
        <taxon>Apicomplexa</taxon>
        <taxon>Aconoidasida</taxon>
        <taxon>Piroplasmida</taxon>
        <taxon>Babesiidae</taxon>
        <taxon>Babesia</taxon>
    </lineage>
</organism>
<evidence type="ECO:0000313" key="3">
    <source>
        <dbReference type="Proteomes" id="UP001214638"/>
    </source>
</evidence>
<dbReference type="RefSeq" id="XP_067803157.1">
    <property type="nucleotide sequence ID" value="XM_067946593.1"/>
</dbReference>
<gene>
    <name evidence="2" type="ORF">BdWA1_001557</name>
</gene>
<dbReference type="PROSITE" id="PS50076">
    <property type="entry name" value="DNAJ_2"/>
    <property type="match status" value="1"/>
</dbReference>
<name>A0AAD9UP30_9APIC</name>
<evidence type="ECO:0000313" key="2">
    <source>
        <dbReference type="EMBL" id="KAK2196315.1"/>
    </source>
</evidence>
<dbReference type="KEGG" id="bdw:94335855"/>
<dbReference type="InterPro" id="IPR001623">
    <property type="entry name" value="DnaJ_domain"/>
</dbReference>
<dbReference type="GeneID" id="94335855"/>
<keyword evidence="3" id="KW-1185">Reference proteome</keyword>
<sequence length="274" mass="31251">MEELPAILVGVDLLETLGVEVEENVTWDVAKLQLRRLFLQGAKRSHPDKQTSTGDSSTNVAFARLKAAYDFLQSGSNFEHIYQKAQTRLKAEKLRKQRSKGIAAQQATYLDALLEREKRAQFQEHKKRKADAYYKQAQEEQEQHDQDYGVLIVAAKTLDIALSSQLNILLLSSHFMDLFQGYGIVQIEPLENIHEHQSTNIPVAKAFFTSHQHAIKALLYYRNSRQKFRCDLYALALGSRESHPEPKASTTSLQQLEARVFGLIRARQKARVTL</sequence>
<proteinExistence type="predicted"/>
<dbReference type="InterPro" id="IPR036869">
    <property type="entry name" value="J_dom_sf"/>
</dbReference>
<dbReference type="SUPFAM" id="SSF46565">
    <property type="entry name" value="Chaperone J-domain"/>
    <property type="match status" value="1"/>
</dbReference>
<evidence type="ECO:0000259" key="1">
    <source>
        <dbReference type="PROSITE" id="PS50076"/>
    </source>
</evidence>
<accession>A0AAD9UP30</accession>
<comment type="caution">
    <text evidence="2">The sequence shown here is derived from an EMBL/GenBank/DDBJ whole genome shotgun (WGS) entry which is preliminary data.</text>
</comment>